<accession>A0AAE1U9T9</accession>
<evidence type="ECO:0000313" key="3">
    <source>
        <dbReference type="Proteomes" id="UP001292094"/>
    </source>
</evidence>
<feature type="compositionally biased region" description="Acidic residues" evidence="1">
    <location>
        <begin position="17"/>
        <end position="30"/>
    </location>
</feature>
<feature type="compositionally biased region" description="Basic and acidic residues" evidence="1">
    <location>
        <begin position="1"/>
        <end position="11"/>
    </location>
</feature>
<evidence type="ECO:0000313" key="2">
    <source>
        <dbReference type="EMBL" id="KAK4313131.1"/>
    </source>
</evidence>
<name>A0AAE1U9T9_9EUCA</name>
<feature type="region of interest" description="Disordered" evidence="1">
    <location>
        <begin position="1"/>
        <end position="54"/>
    </location>
</feature>
<dbReference type="EMBL" id="JAWZYT010001346">
    <property type="protein sequence ID" value="KAK4313131.1"/>
    <property type="molecule type" value="Genomic_DNA"/>
</dbReference>
<gene>
    <name evidence="2" type="ORF">Pmani_015496</name>
</gene>
<sequence>MEGDDLGERYPSHPVEGDDEEEKMETEEEEEKYHPSHERFPTDHVSTSTSTSSLVVTSRLPRHITNASISLSRKNNAIASRSIPHVNSAFNTSRSYKNIRSNSLPLEHRQRFQSLIVQDPCFYQLPCQHRFHSLIAI</sequence>
<proteinExistence type="predicted"/>
<evidence type="ECO:0000256" key="1">
    <source>
        <dbReference type="SAM" id="MobiDB-lite"/>
    </source>
</evidence>
<keyword evidence="3" id="KW-1185">Reference proteome</keyword>
<reference evidence="2" key="1">
    <citation type="submission" date="2023-11" db="EMBL/GenBank/DDBJ databases">
        <title>Genome assemblies of two species of porcelain crab, Petrolisthes cinctipes and Petrolisthes manimaculis (Anomura: Porcellanidae).</title>
        <authorList>
            <person name="Angst P."/>
        </authorList>
    </citation>
    <scope>NUCLEOTIDE SEQUENCE</scope>
    <source>
        <strain evidence="2">PB745_02</strain>
        <tissue evidence="2">Gill</tissue>
    </source>
</reference>
<organism evidence="2 3">
    <name type="scientific">Petrolisthes manimaculis</name>
    <dbReference type="NCBI Taxonomy" id="1843537"/>
    <lineage>
        <taxon>Eukaryota</taxon>
        <taxon>Metazoa</taxon>
        <taxon>Ecdysozoa</taxon>
        <taxon>Arthropoda</taxon>
        <taxon>Crustacea</taxon>
        <taxon>Multicrustacea</taxon>
        <taxon>Malacostraca</taxon>
        <taxon>Eumalacostraca</taxon>
        <taxon>Eucarida</taxon>
        <taxon>Decapoda</taxon>
        <taxon>Pleocyemata</taxon>
        <taxon>Anomura</taxon>
        <taxon>Galatheoidea</taxon>
        <taxon>Porcellanidae</taxon>
        <taxon>Petrolisthes</taxon>
    </lineage>
</organism>
<feature type="compositionally biased region" description="Low complexity" evidence="1">
    <location>
        <begin position="45"/>
        <end position="54"/>
    </location>
</feature>
<dbReference type="Proteomes" id="UP001292094">
    <property type="component" value="Unassembled WGS sequence"/>
</dbReference>
<feature type="compositionally biased region" description="Basic and acidic residues" evidence="1">
    <location>
        <begin position="31"/>
        <end position="42"/>
    </location>
</feature>
<comment type="caution">
    <text evidence="2">The sequence shown here is derived from an EMBL/GenBank/DDBJ whole genome shotgun (WGS) entry which is preliminary data.</text>
</comment>
<protein>
    <submittedName>
        <fullName evidence="2">Uncharacterized protein</fullName>
    </submittedName>
</protein>
<dbReference type="AlphaFoldDB" id="A0AAE1U9T9"/>